<dbReference type="Proteomes" id="UP000551563">
    <property type="component" value="Unassembled WGS sequence"/>
</dbReference>
<dbReference type="PANTHER" id="PTHR43875:SF1">
    <property type="entry name" value="OSMOPROTECTIVE COMPOUNDS UPTAKE ATP-BINDING PROTEIN GGTA"/>
    <property type="match status" value="1"/>
</dbReference>
<accession>A0A7V6PFK5</accession>
<dbReference type="GO" id="GO:0016887">
    <property type="term" value="F:ATP hydrolysis activity"/>
    <property type="evidence" value="ECO:0007669"/>
    <property type="project" value="InterPro"/>
</dbReference>
<gene>
    <name evidence="2" type="ORF">GXX48_20100</name>
</gene>
<organism evidence="2 3">
    <name type="scientific">Brucella intermedia</name>
    <dbReference type="NCBI Taxonomy" id="94625"/>
    <lineage>
        <taxon>Bacteria</taxon>
        <taxon>Pseudomonadati</taxon>
        <taxon>Pseudomonadota</taxon>
        <taxon>Alphaproteobacteria</taxon>
        <taxon>Hyphomicrobiales</taxon>
        <taxon>Brucellaceae</taxon>
        <taxon>Brucella/Ochrobactrum group</taxon>
        <taxon>Brucella</taxon>
    </lineage>
</organism>
<name>A0A7V6PFK5_9HYPH</name>
<dbReference type="InterPro" id="IPR027417">
    <property type="entry name" value="P-loop_NTPase"/>
</dbReference>
<dbReference type="Pfam" id="PF00005">
    <property type="entry name" value="ABC_tran"/>
    <property type="match status" value="1"/>
</dbReference>
<comment type="caution">
    <text evidence="2">The sequence shown here is derived from an EMBL/GenBank/DDBJ whole genome shotgun (WGS) entry which is preliminary data.</text>
</comment>
<dbReference type="GO" id="GO:0005524">
    <property type="term" value="F:ATP binding"/>
    <property type="evidence" value="ECO:0007669"/>
    <property type="project" value="UniProtKB-KW"/>
</dbReference>
<dbReference type="InterPro" id="IPR003439">
    <property type="entry name" value="ABC_transporter-like_ATP-bd"/>
</dbReference>
<protein>
    <submittedName>
        <fullName evidence="2">ATP-binding cassette domain-containing protein</fullName>
    </submittedName>
</protein>
<keyword evidence="2" id="KW-0067">ATP-binding</keyword>
<dbReference type="GO" id="GO:0055052">
    <property type="term" value="C:ATP-binding cassette (ABC) transporter complex, substrate-binding subunit-containing"/>
    <property type="evidence" value="ECO:0007669"/>
    <property type="project" value="TreeGrafter"/>
</dbReference>
<feature type="non-terminal residue" evidence="2">
    <location>
        <position position="130"/>
    </location>
</feature>
<evidence type="ECO:0000313" key="3">
    <source>
        <dbReference type="Proteomes" id="UP000551563"/>
    </source>
</evidence>
<feature type="domain" description="ABC transporter" evidence="1">
    <location>
        <begin position="21"/>
        <end position="129"/>
    </location>
</feature>
<proteinExistence type="predicted"/>
<dbReference type="Gene3D" id="3.40.50.300">
    <property type="entry name" value="P-loop containing nucleotide triphosphate hydrolases"/>
    <property type="match status" value="1"/>
</dbReference>
<evidence type="ECO:0000313" key="2">
    <source>
        <dbReference type="EMBL" id="HHV69913.1"/>
    </source>
</evidence>
<sequence>MSKIVLDNVRKSYGGNVEVIKGVSLEIDDGEFVVLVGPSGCGKSTLLRMIAGLEGITSGTISIGGRVVNDVEPAERDIAMVFQNYALYPHMTVRENLAYGLKNRKTPKDEIERRIAKAAKALEIEQFLER</sequence>
<dbReference type="InterPro" id="IPR047641">
    <property type="entry name" value="ABC_transpr_MalK/UgpC-like"/>
</dbReference>
<dbReference type="PANTHER" id="PTHR43875">
    <property type="entry name" value="MALTODEXTRIN IMPORT ATP-BINDING PROTEIN MSMX"/>
    <property type="match status" value="1"/>
</dbReference>
<dbReference type="SUPFAM" id="SSF52540">
    <property type="entry name" value="P-loop containing nucleoside triphosphate hydrolases"/>
    <property type="match status" value="1"/>
</dbReference>
<dbReference type="EMBL" id="DUMN01000575">
    <property type="protein sequence ID" value="HHV69913.1"/>
    <property type="molecule type" value="Genomic_DNA"/>
</dbReference>
<keyword evidence="2" id="KW-0547">Nucleotide-binding</keyword>
<reference evidence="2 3" key="1">
    <citation type="journal article" date="2020" name="Biotechnol. Biofuels">
        <title>New insights from the biogas microbiome by comprehensive genome-resolved metagenomics of nearly 1600 species originating from multiple anaerobic digesters.</title>
        <authorList>
            <person name="Campanaro S."/>
            <person name="Treu L."/>
            <person name="Rodriguez-R L.M."/>
            <person name="Kovalovszki A."/>
            <person name="Ziels R.M."/>
            <person name="Maus I."/>
            <person name="Zhu X."/>
            <person name="Kougias P.G."/>
            <person name="Basile A."/>
            <person name="Luo G."/>
            <person name="Schluter A."/>
            <person name="Konstantinidis K.T."/>
            <person name="Angelidaki I."/>
        </authorList>
    </citation>
    <scope>NUCLEOTIDE SEQUENCE [LARGE SCALE GENOMIC DNA]</scope>
    <source>
        <strain evidence="2">AS04akNAM_66</strain>
    </source>
</reference>
<evidence type="ECO:0000259" key="1">
    <source>
        <dbReference type="Pfam" id="PF00005"/>
    </source>
</evidence>
<dbReference type="AlphaFoldDB" id="A0A7V6PFK5"/>